<organism evidence="1 2">
    <name type="scientific">Haemonchus contortus</name>
    <name type="common">Barber pole worm</name>
    <dbReference type="NCBI Taxonomy" id="6289"/>
    <lineage>
        <taxon>Eukaryota</taxon>
        <taxon>Metazoa</taxon>
        <taxon>Ecdysozoa</taxon>
        <taxon>Nematoda</taxon>
        <taxon>Chromadorea</taxon>
        <taxon>Rhabditida</taxon>
        <taxon>Rhabditina</taxon>
        <taxon>Rhabditomorpha</taxon>
        <taxon>Strongyloidea</taxon>
        <taxon>Trichostrongylidae</taxon>
        <taxon>Haemonchus</taxon>
    </lineage>
</organism>
<evidence type="ECO:0000313" key="2">
    <source>
        <dbReference type="WBParaSite" id="HCON_00096670-00001"/>
    </source>
</evidence>
<name>A0A7I4YI30_HAECO</name>
<keyword evidence="1" id="KW-1185">Reference proteome</keyword>
<sequence>MARGHLLSSDEKARHEVWRAVRRCENITRKAMEKVPRITDRHRDARLGFAKMNLWRDWAKGKEELKRALIEAWRATDEEHLRNLVSGREVNMMNDPATELSRWKRSAWGAMEIIEGVVKNAKNIRFRAHLPVIAVFVGSTCAKNFVGP</sequence>
<dbReference type="OrthoDB" id="6780578at2759"/>
<dbReference type="WBParaSite" id="HCON_00096670-00001">
    <property type="protein sequence ID" value="HCON_00096670-00001"/>
    <property type="gene ID" value="HCON_00096670"/>
</dbReference>
<proteinExistence type="predicted"/>
<dbReference type="Proteomes" id="UP000025227">
    <property type="component" value="Unplaced"/>
</dbReference>
<reference evidence="2" key="1">
    <citation type="submission" date="2020-12" db="UniProtKB">
        <authorList>
            <consortium name="WormBaseParasite"/>
        </authorList>
    </citation>
    <scope>IDENTIFICATION</scope>
    <source>
        <strain evidence="2">MHco3</strain>
    </source>
</reference>
<evidence type="ECO:0000313" key="1">
    <source>
        <dbReference type="Proteomes" id="UP000025227"/>
    </source>
</evidence>
<dbReference type="AlphaFoldDB" id="A0A7I4YI30"/>
<accession>A0A7I4YI30</accession>
<protein>
    <submittedName>
        <fullName evidence="2">Transposase</fullName>
    </submittedName>
</protein>